<organism evidence="2 3">
    <name type="scientific">Candidatus Desulfovibrio intestinipullorum</name>
    <dbReference type="NCBI Taxonomy" id="2838536"/>
    <lineage>
        <taxon>Bacteria</taxon>
        <taxon>Pseudomonadati</taxon>
        <taxon>Thermodesulfobacteriota</taxon>
        <taxon>Desulfovibrionia</taxon>
        <taxon>Desulfovibrionales</taxon>
        <taxon>Desulfovibrionaceae</taxon>
        <taxon>Desulfovibrio</taxon>
    </lineage>
</organism>
<gene>
    <name evidence="2" type="ORF">H9894_06860</name>
</gene>
<keyword evidence="1" id="KW-1133">Transmembrane helix</keyword>
<keyword evidence="1" id="KW-0812">Transmembrane</keyword>
<comment type="caution">
    <text evidence="2">The sequence shown here is derived from an EMBL/GenBank/DDBJ whole genome shotgun (WGS) entry which is preliminary data.</text>
</comment>
<evidence type="ECO:0000256" key="1">
    <source>
        <dbReference type="SAM" id="Phobius"/>
    </source>
</evidence>
<dbReference type="InterPro" id="IPR008407">
    <property type="entry name" value="Brnchd-chn_aa_trnsp_AzlD"/>
</dbReference>
<dbReference type="EMBL" id="DXHV01000063">
    <property type="protein sequence ID" value="HIW00894.1"/>
    <property type="molecule type" value="Genomic_DNA"/>
</dbReference>
<evidence type="ECO:0000313" key="3">
    <source>
        <dbReference type="Proteomes" id="UP000886752"/>
    </source>
</evidence>
<feature type="transmembrane region" description="Helical" evidence="1">
    <location>
        <begin position="42"/>
        <end position="62"/>
    </location>
</feature>
<accession>A0A9D1PWI5</accession>
<keyword evidence="1" id="KW-0472">Membrane</keyword>
<reference evidence="2" key="1">
    <citation type="journal article" date="2021" name="PeerJ">
        <title>Extensive microbial diversity within the chicken gut microbiome revealed by metagenomics and culture.</title>
        <authorList>
            <person name="Gilroy R."/>
            <person name="Ravi A."/>
            <person name="Getino M."/>
            <person name="Pursley I."/>
            <person name="Horton D.L."/>
            <person name="Alikhan N.F."/>
            <person name="Baker D."/>
            <person name="Gharbi K."/>
            <person name="Hall N."/>
            <person name="Watson M."/>
            <person name="Adriaenssens E.M."/>
            <person name="Foster-Nyarko E."/>
            <person name="Jarju S."/>
            <person name="Secka A."/>
            <person name="Antonio M."/>
            <person name="Oren A."/>
            <person name="Chaudhuri R.R."/>
            <person name="La Ragione R."/>
            <person name="Hildebrand F."/>
            <person name="Pallen M.J."/>
        </authorList>
    </citation>
    <scope>NUCLEOTIDE SEQUENCE</scope>
    <source>
        <strain evidence="2">ChiHecec2B26-446</strain>
    </source>
</reference>
<feature type="transmembrane region" description="Helical" evidence="1">
    <location>
        <begin position="74"/>
        <end position="104"/>
    </location>
</feature>
<dbReference type="AlphaFoldDB" id="A0A9D1PWI5"/>
<name>A0A9D1PWI5_9BACT</name>
<proteinExistence type="predicted"/>
<dbReference type="Proteomes" id="UP000886752">
    <property type="component" value="Unassembled WGS sequence"/>
</dbReference>
<dbReference type="Pfam" id="PF05437">
    <property type="entry name" value="AzlD"/>
    <property type="match status" value="1"/>
</dbReference>
<reference evidence="2" key="2">
    <citation type="submission" date="2021-04" db="EMBL/GenBank/DDBJ databases">
        <authorList>
            <person name="Gilroy R."/>
        </authorList>
    </citation>
    <scope>NUCLEOTIDE SEQUENCE</scope>
    <source>
        <strain evidence="2">ChiHecec2B26-446</strain>
    </source>
</reference>
<sequence>MSTTSLSAMVLCILLCTLATWLPRLLPLYVFSKDLPSWLKDWLNFIPAAVMAALVAPDVFLYGGSFNPNPLDNLFLLAAIAATVFCLIVRNFFATIVFAMAFVAGMRYFGLAS</sequence>
<evidence type="ECO:0000313" key="2">
    <source>
        <dbReference type="EMBL" id="HIW00894.1"/>
    </source>
</evidence>
<protein>
    <submittedName>
        <fullName evidence="2">AzlD domain-containing protein</fullName>
    </submittedName>
</protein>